<keyword evidence="3" id="KW-1185">Reference proteome</keyword>
<dbReference type="RefSeq" id="WP_008040313.1">
    <property type="nucleotide sequence ID" value="NZ_JH725147.1"/>
</dbReference>
<evidence type="ECO:0000259" key="1">
    <source>
        <dbReference type="Pfam" id="PF08239"/>
    </source>
</evidence>
<organism evidence="2 3">
    <name type="scientific">Bartonella tamiae Th239</name>
    <dbReference type="NCBI Taxonomy" id="1094558"/>
    <lineage>
        <taxon>Bacteria</taxon>
        <taxon>Pseudomonadati</taxon>
        <taxon>Pseudomonadota</taxon>
        <taxon>Alphaproteobacteria</taxon>
        <taxon>Hyphomicrobiales</taxon>
        <taxon>Bartonellaceae</taxon>
        <taxon>Bartonella</taxon>
    </lineage>
</organism>
<dbReference type="eggNOG" id="COG4991">
    <property type="taxonomic scope" value="Bacteria"/>
</dbReference>
<comment type="caution">
    <text evidence="2">The sequence shown here is derived from an EMBL/GenBank/DDBJ whole genome shotgun (WGS) entry which is preliminary data.</text>
</comment>
<dbReference type="Gene3D" id="2.30.30.40">
    <property type="entry name" value="SH3 Domains"/>
    <property type="match status" value="1"/>
</dbReference>
<dbReference type="AlphaFoldDB" id="J0R0W2"/>
<gene>
    <name evidence="2" type="ORF">ME5_01725</name>
</gene>
<dbReference type="OrthoDB" id="8074373at2"/>
<dbReference type="Proteomes" id="UP000008952">
    <property type="component" value="Unassembled WGS sequence"/>
</dbReference>
<protein>
    <recommendedName>
        <fullName evidence="1">SH3b domain-containing protein</fullName>
    </recommendedName>
</protein>
<reference evidence="2 3" key="1">
    <citation type="submission" date="2012-03" db="EMBL/GenBank/DDBJ databases">
        <title>The Genome Sequence of Bartonella tamiae Th239.</title>
        <authorList>
            <consortium name="The Broad Institute Genome Sequencing Platform"/>
            <consortium name="The Broad Institute Genome Sequencing Center for Infectious Disease"/>
            <person name="Feldgarden M."/>
            <person name="Kirby J."/>
            <person name="Kosoy M."/>
            <person name="Birtles R."/>
            <person name="Probert W.S."/>
            <person name="Chiaraviglio L."/>
            <person name="Young S.K."/>
            <person name="Zeng Q."/>
            <person name="Gargeya S."/>
            <person name="Fitzgerald M."/>
            <person name="Haas B."/>
            <person name="Abouelleil A."/>
            <person name="Alvarado L."/>
            <person name="Arachchi H.M."/>
            <person name="Berlin A."/>
            <person name="Chapman S.B."/>
            <person name="Gearin G."/>
            <person name="Goldberg J."/>
            <person name="Griggs A."/>
            <person name="Gujja S."/>
            <person name="Hansen M."/>
            <person name="Heiman D."/>
            <person name="Howarth C."/>
            <person name="Larimer J."/>
            <person name="Lui A."/>
            <person name="MacDonald P.J.P."/>
            <person name="McCowen C."/>
            <person name="Montmayeur A."/>
            <person name="Murphy C."/>
            <person name="Neiman D."/>
            <person name="Pearson M."/>
            <person name="Priest M."/>
            <person name="Roberts A."/>
            <person name="Saif S."/>
            <person name="Shea T."/>
            <person name="Sisk P."/>
            <person name="Stolte C."/>
            <person name="Sykes S."/>
            <person name="Wortman J."/>
            <person name="Nusbaum C."/>
            <person name="Birren B."/>
        </authorList>
    </citation>
    <scope>NUCLEOTIDE SEQUENCE [LARGE SCALE GENOMIC DNA]</scope>
    <source>
        <strain evidence="2 3">Th239</strain>
    </source>
</reference>
<dbReference type="EMBL" id="AIMB01000008">
    <property type="protein sequence ID" value="EJF89174.1"/>
    <property type="molecule type" value="Genomic_DNA"/>
</dbReference>
<dbReference type="HOGENOM" id="CLU_2104198_0_0_5"/>
<dbReference type="InterPro" id="IPR003646">
    <property type="entry name" value="SH3-like_bac-type"/>
</dbReference>
<evidence type="ECO:0000313" key="2">
    <source>
        <dbReference type="EMBL" id="EJF89174.1"/>
    </source>
</evidence>
<feature type="domain" description="SH3b" evidence="1">
    <location>
        <begin position="49"/>
        <end position="97"/>
    </location>
</feature>
<name>J0R0W2_9HYPH</name>
<dbReference type="STRING" id="1094558.ME5_01725"/>
<dbReference type="Pfam" id="PF08239">
    <property type="entry name" value="SH3_3"/>
    <property type="match status" value="1"/>
</dbReference>
<accession>J0R0W2</accession>
<dbReference type="PATRIC" id="fig|1094558.3.peg.1854"/>
<evidence type="ECO:0000313" key="3">
    <source>
        <dbReference type="Proteomes" id="UP000008952"/>
    </source>
</evidence>
<sequence>MPKLLIFTFLSCFLVVFSFLGENKLHAQNTFTPKLSSENRISALVTAPLNLRSGPGIKYHRITLIPLHSKINVRTCSQNWCQVTYGEYLGWSSVRYLAFLNSNDLYKSYQIDENE</sequence>
<proteinExistence type="predicted"/>